<reference evidence="1" key="1">
    <citation type="submission" date="2019-04" db="EMBL/GenBank/DDBJ databases">
        <title>Microbes associate with the intestines of laboratory mice.</title>
        <authorList>
            <person name="Navarre W."/>
            <person name="Wong E."/>
            <person name="Huang K."/>
            <person name="Tropini C."/>
            <person name="Ng K."/>
            <person name="Yu B."/>
        </authorList>
    </citation>
    <scope>NUCLEOTIDE SEQUENCE</scope>
    <source>
        <strain evidence="1">NM01_1-7b</strain>
    </source>
</reference>
<proteinExistence type="predicted"/>
<evidence type="ECO:0000313" key="1">
    <source>
        <dbReference type="EMBL" id="TGY87504.1"/>
    </source>
</evidence>
<dbReference type="EMBL" id="SRYA01000114">
    <property type="protein sequence ID" value="TGY87504.1"/>
    <property type="molecule type" value="Genomic_DNA"/>
</dbReference>
<evidence type="ECO:0000313" key="2">
    <source>
        <dbReference type="Proteomes" id="UP000304953"/>
    </source>
</evidence>
<dbReference type="Proteomes" id="UP000304953">
    <property type="component" value="Unassembled WGS sequence"/>
</dbReference>
<gene>
    <name evidence="1" type="ORF">E5329_26720</name>
</gene>
<feature type="non-terminal residue" evidence="1">
    <location>
        <position position="489"/>
    </location>
</feature>
<keyword evidence="2" id="KW-1185">Reference proteome</keyword>
<accession>A0AC61RN45</accession>
<organism evidence="1 2">
    <name type="scientific">Petralouisia muris</name>
    <dbReference type="NCBI Taxonomy" id="3032872"/>
    <lineage>
        <taxon>Bacteria</taxon>
        <taxon>Bacillati</taxon>
        <taxon>Bacillota</taxon>
        <taxon>Clostridia</taxon>
        <taxon>Lachnospirales</taxon>
        <taxon>Lachnospiraceae</taxon>
        <taxon>Petralouisia</taxon>
    </lineage>
</organism>
<sequence>MAAPKIEKLLTPYNFNDKNNVGRIKYIVIHYVGALGGAKANCQYYASKYIGASAHYFVGFSGEIWQSVDDGDIAWHCGASSYKHAECRNTNSIGIELCVRTKGSQAADSKDWYFEDATVKAAIELTKYLMQKYGVPASHVIRHYDVTGKICPNPYVYNTTKHIWDTFKKAITGGESTEQKGSMTKITGKAKATAEQMAAYIKAKNGSVAQSVIDMIPLYLSEGEAENIRGDIAFAQSCLETGNFTFSGSAVKLSQNNFCGMGVTKNGETGNSFSTPQLGIRAQVQHLKAYANTTKLKQDCIDPRFDLVSRGCAPYVEYLGIQENPKGKGWAAGAGYGGKILKILDAIKGAGSGQAGSGGQDSGKKPDDGGKQQAGFTPYLITTTCDVLNIRSGAGTGHSVVGAIREKAGKKNKYTIVEEKDGWGRLKSGEGWISLSYTKKAAASGGGTGFTPYLITTTCDVLNIRSGAGTGHSVVGAIREKAGKKNKYT</sequence>
<comment type="caution">
    <text evidence="1">The sequence shown here is derived from an EMBL/GenBank/DDBJ whole genome shotgun (WGS) entry which is preliminary data.</text>
</comment>
<name>A0AC61RN45_9FIRM</name>
<protein>
    <submittedName>
        <fullName evidence="1">Uncharacterized protein</fullName>
    </submittedName>
</protein>